<dbReference type="PANTHER" id="PTHR24161:SF85">
    <property type="entry name" value="PALMITOYLTRANSFERASE HIP14"/>
    <property type="match status" value="1"/>
</dbReference>
<dbReference type="EMBL" id="CH476616">
    <property type="protein sequence ID" value="EEP78986.1"/>
    <property type="molecule type" value="Genomic_DNA"/>
</dbReference>
<dbReference type="PANTHER" id="PTHR24161">
    <property type="entry name" value="ANK_REP_REGION DOMAIN-CONTAINING PROTEIN-RELATED"/>
    <property type="match status" value="1"/>
</dbReference>
<feature type="region of interest" description="Disordered" evidence="5">
    <location>
        <begin position="143"/>
        <end position="220"/>
    </location>
</feature>
<proteinExistence type="predicted"/>
<dbReference type="GO" id="GO:0019706">
    <property type="term" value="F:protein-cysteine S-palmitoyltransferase activity"/>
    <property type="evidence" value="ECO:0007669"/>
    <property type="project" value="UniProtKB-EC"/>
</dbReference>
<evidence type="ECO:0000256" key="4">
    <source>
        <dbReference type="PROSITE-ProRule" id="PRU00023"/>
    </source>
</evidence>
<dbReference type="SUPFAM" id="SSF48403">
    <property type="entry name" value="Ankyrin repeat"/>
    <property type="match status" value="1"/>
</dbReference>
<dbReference type="STRING" id="336963.C4JLX4"/>
<dbReference type="InterPro" id="IPR002110">
    <property type="entry name" value="Ankyrin_rpt"/>
</dbReference>
<dbReference type="PROSITE" id="PS50297">
    <property type="entry name" value="ANK_REP_REGION"/>
    <property type="match status" value="1"/>
</dbReference>
<reference evidence="7" key="1">
    <citation type="journal article" date="2009" name="Genome Res.">
        <title>Comparative genomic analyses of the human fungal pathogens Coccidioides and their relatives.</title>
        <authorList>
            <person name="Sharpton T.J."/>
            <person name="Stajich J.E."/>
            <person name="Rounsley S.D."/>
            <person name="Gardner M.J."/>
            <person name="Wortman J.R."/>
            <person name="Jordar V.S."/>
            <person name="Maiti R."/>
            <person name="Kodira C.D."/>
            <person name="Neafsey D.E."/>
            <person name="Zeng Q."/>
            <person name="Hung C.-Y."/>
            <person name="McMahan C."/>
            <person name="Muszewska A."/>
            <person name="Grynberg M."/>
            <person name="Mandel M.A."/>
            <person name="Kellner E.M."/>
            <person name="Barker B.M."/>
            <person name="Galgiani J.N."/>
            <person name="Orbach M.J."/>
            <person name="Kirkland T.N."/>
            <person name="Cole G.T."/>
            <person name="Henn M.R."/>
            <person name="Birren B.W."/>
            <person name="Taylor J.W."/>
        </authorList>
    </citation>
    <scope>NUCLEOTIDE SEQUENCE [LARGE SCALE GENOMIC DNA]</scope>
    <source>
        <strain evidence="7">UAMH 1704</strain>
    </source>
</reference>
<dbReference type="EC" id="2.3.1.225" evidence="1"/>
<keyword evidence="2" id="KW-0677">Repeat</keyword>
<dbReference type="eggNOG" id="KOG0504">
    <property type="taxonomic scope" value="Eukaryota"/>
</dbReference>
<dbReference type="SMART" id="SM00248">
    <property type="entry name" value="ANK"/>
    <property type="match status" value="1"/>
</dbReference>
<evidence type="ECO:0000313" key="6">
    <source>
        <dbReference type="EMBL" id="EEP78986.1"/>
    </source>
</evidence>
<dbReference type="OMA" id="THLECVK"/>
<dbReference type="KEGG" id="ure:UREG_03832"/>
<keyword evidence="7" id="KW-1185">Reference proteome</keyword>
<dbReference type="GeneID" id="8441429"/>
<dbReference type="Gene3D" id="1.25.40.20">
    <property type="entry name" value="Ankyrin repeat-containing domain"/>
    <property type="match status" value="1"/>
</dbReference>
<dbReference type="FunCoup" id="C4JLX4">
    <property type="interactions" value="38"/>
</dbReference>
<evidence type="ECO:0000256" key="3">
    <source>
        <dbReference type="ARBA" id="ARBA00023043"/>
    </source>
</evidence>
<dbReference type="OrthoDB" id="10057496at2759"/>
<dbReference type="AlphaFoldDB" id="C4JLX4"/>
<feature type="repeat" description="ANK" evidence="4">
    <location>
        <begin position="99"/>
        <end position="131"/>
    </location>
</feature>
<organism evidence="6 7">
    <name type="scientific">Uncinocarpus reesii (strain UAMH 1704)</name>
    <dbReference type="NCBI Taxonomy" id="336963"/>
    <lineage>
        <taxon>Eukaryota</taxon>
        <taxon>Fungi</taxon>
        <taxon>Dikarya</taxon>
        <taxon>Ascomycota</taxon>
        <taxon>Pezizomycotina</taxon>
        <taxon>Eurotiomycetes</taxon>
        <taxon>Eurotiomycetidae</taxon>
        <taxon>Onygenales</taxon>
        <taxon>Onygenaceae</taxon>
        <taxon>Uncinocarpus</taxon>
    </lineage>
</organism>
<name>C4JLX4_UNCRE</name>
<accession>C4JLX4</accession>
<evidence type="ECO:0000256" key="2">
    <source>
        <dbReference type="ARBA" id="ARBA00022737"/>
    </source>
</evidence>
<sequence>MAAVALSFEAIDDLIYSARVGDLPSLQADIENLSRQHNCSAASIIESAIDSEDESEGGTRACLLHWPAANGNAEILRYLLSSIQKTSQHSPLINHPNHSGNTPLHWAALNTHLECVKALVEAGADIDGKNGAGHDAAFLAERSEWSAATEDEKEGEGDGEEATPAAASSQPDRPMSKAMQVVEYLLTYEKGTNSDQGADTPGSGNADADEMEGVIENGTS</sequence>
<dbReference type="PROSITE" id="PS50088">
    <property type="entry name" value="ANK_REPEAT"/>
    <property type="match status" value="1"/>
</dbReference>
<dbReference type="Proteomes" id="UP000002058">
    <property type="component" value="Unassembled WGS sequence"/>
</dbReference>
<feature type="compositionally biased region" description="Acidic residues" evidence="5">
    <location>
        <begin position="149"/>
        <end position="161"/>
    </location>
</feature>
<dbReference type="HOGENOM" id="CLU_000134_20_0_1"/>
<keyword evidence="3 4" id="KW-0040">ANK repeat</keyword>
<dbReference type="InParanoid" id="C4JLX4"/>
<evidence type="ECO:0000256" key="5">
    <source>
        <dbReference type="SAM" id="MobiDB-lite"/>
    </source>
</evidence>
<protein>
    <recommendedName>
        <fullName evidence="1">protein S-acyltransferase</fullName>
        <ecNumber evidence="1">2.3.1.225</ecNumber>
    </recommendedName>
</protein>
<evidence type="ECO:0000256" key="1">
    <source>
        <dbReference type="ARBA" id="ARBA00012210"/>
    </source>
</evidence>
<evidence type="ECO:0000313" key="7">
    <source>
        <dbReference type="Proteomes" id="UP000002058"/>
    </source>
</evidence>
<dbReference type="VEuPathDB" id="FungiDB:UREG_03832"/>
<dbReference type="InterPro" id="IPR036770">
    <property type="entry name" value="Ankyrin_rpt-contain_sf"/>
</dbReference>
<gene>
    <name evidence="6" type="ORF">UREG_03832</name>
</gene>
<dbReference type="Pfam" id="PF12796">
    <property type="entry name" value="Ank_2"/>
    <property type="match status" value="1"/>
</dbReference>
<dbReference type="RefSeq" id="XP_002544315.1">
    <property type="nucleotide sequence ID" value="XM_002544269.1"/>
</dbReference>